<protein>
    <submittedName>
        <fullName evidence="1">Uncharacterized protein</fullName>
    </submittedName>
</protein>
<gene>
    <name evidence="1" type="ORF">CFP56_040578</name>
</gene>
<organism evidence="1 2">
    <name type="scientific">Quercus suber</name>
    <name type="common">Cork oak</name>
    <dbReference type="NCBI Taxonomy" id="58331"/>
    <lineage>
        <taxon>Eukaryota</taxon>
        <taxon>Viridiplantae</taxon>
        <taxon>Streptophyta</taxon>
        <taxon>Embryophyta</taxon>
        <taxon>Tracheophyta</taxon>
        <taxon>Spermatophyta</taxon>
        <taxon>Magnoliopsida</taxon>
        <taxon>eudicotyledons</taxon>
        <taxon>Gunneridae</taxon>
        <taxon>Pentapetalae</taxon>
        <taxon>rosids</taxon>
        <taxon>fabids</taxon>
        <taxon>Fagales</taxon>
        <taxon>Fagaceae</taxon>
        <taxon>Quercus</taxon>
    </lineage>
</organism>
<comment type="caution">
    <text evidence="1">The sequence shown here is derived from an EMBL/GenBank/DDBJ whole genome shotgun (WGS) entry which is preliminary data.</text>
</comment>
<dbReference type="AlphaFoldDB" id="A0AAW0LNB8"/>
<accession>A0AAW0LNB8</accession>
<reference evidence="1 2" key="1">
    <citation type="journal article" date="2018" name="Sci. Data">
        <title>The draft genome sequence of cork oak.</title>
        <authorList>
            <person name="Ramos A.M."/>
            <person name="Usie A."/>
            <person name="Barbosa P."/>
            <person name="Barros P.M."/>
            <person name="Capote T."/>
            <person name="Chaves I."/>
            <person name="Simoes F."/>
            <person name="Abreu I."/>
            <person name="Carrasquinho I."/>
            <person name="Faro C."/>
            <person name="Guimaraes J.B."/>
            <person name="Mendonca D."/>
            <person name="Nobrega F."/>
            <person name="Rodrigues L."/>
            <person name="Saibo N.J.M."/>
            <person name="Varela M.C."/>
            <person name="Egas C."/>
            <person name="Matos J."/>
            <person name="Miguel C.M."/>
            <person name="Oliveira M.M."/>
            <person name="Ricardo C.P."/>
            <person name="Goncalves S."/>
        </authorList>
    </citation>
    <scope>NUCLEOTIDE SEQUENCE [LARGE SCALE GENOMIC DNA]</scope>
    <source>
        <strain evidence="2">cv. HL8</strain>
    </source>
</reference>
<sequence length="40" mass="4623">MSGASSSIMVHSFLAIRFIWGWGKDRASKDSEWSYYYTNS</sequence>
<evidence type="ECO:0000313" key="1">
    <source>
        <dbReference type="EMBL" id="KAK7851983.1"/>
    </source>
</evidence>
<keyword evidence="2" id="KW-1185">Reference proteome</keyword>
<name>A0AAW0LNB8_QUESU</name>
<evidence type="ECO:0000313" key="2">
    <source>
        <dbReference type="Proteomes" id="UP000237347"/>
    </source>
</evidence>
<dbReference type="EMBL" id="PKMF04000081">
    <property type="protein sequence ID" value="KAK7851983.1"/>
    <property type="molecule type" value="Genomic_DNA"/>
</dbReference>
<dbReference type="Proteomes" id="UP000237347">
    <property type="component" value="Unassembled WGS sequence"/>
</dbReference>
<proteinExistence type="predicted"/>